<dbReference type="InterPro" id="IPR025419">
    <property type="entry name" value="DUF4142"/>
</dbReference>
<gene>
    <name evidence="3" type="ORF">BRAD3257_6323</name>
</gene>
<evidence type="ECO:0000256" key="1">
    <source>
        <dbReference type="SAM" id="SignalP"/>
    </source>
</evidence>
<dbReference type="EMBL" id="LS398110">
    <property type="protein sequence ID" value="SPP97220.1"/>
    <property type="molecule type" value="Genomic_DNA"/>
</dbReference>
<dbReference type="Gene3D" id="1.20.1260.10">
    <property type="match status" value="1"/>
</dbReference>
<feature type="chain" id="PRO_5015674848" description="DUF4142 domain-containing protein" evidence="1">
    <location>
        <begin position="23"/>
        <end position="159"/>
    </location>
</feature>
<name>A0A2U3Q751_9BRAD</name>
<feature type="signal peptide" evidence="1">
    <location>
        <begin position="1"/>
        <end position="22"/>
    </location>
</feature>
<dbReference type="InterPro" id="IPR012347">
    <property type="entry name" value="Ferritin-like"/>
</dbReference>
<keyword evidence="1" id="KW-0732">Signal</keyword>
<sequence>MLRRSFLLALGGLGLSTLAVQARTNSQRDFKTADLMGGAFAMRTSQLALTRTGNPDVVNFANAEIAEQVQVASALGAAPGSVPLRPDHATMLQRLQVTPSGPFDRMYVQGQIRGHRELLALNNSYLRTGGNPQEQQVAQMSLPVIQRHLAILSNLREMA</sequence>
<protein>
    <recommendedName>
        <fullName evidence="2">DUF4142 domain-containing protein</fullName>
    </recommendedName>
</protein>
<feature type="domain" description="DUF4142" evidence="2">
    <location>
        <begin position="28"/>
        <end position="154"/>
    </location>
</feature>
<reference evidence="3 4" key="1">
    <citation type="submission" date="2018-03" db="EMBL/GenBank/DDBJ databases">
        <authorList>
            <person name="Gully D."/>
        </authorList>
    </citation>
    <scope>NUCLEOTIDE SEQUENCE [LARGE SCALE GENOMIC DNA]</scope>
    <source>
        <strain evidence="3">ORS3257</strain>
    </source>
</reference>
<evidence type="ECO:0000259" key="2">
    <source>
        <dbReference type="Pfam" id="PF13628"/>
    </source>
</evidence>
<proteinExistence type="predicted"/>
<dbReference type="Proteomes" id="UP000246085">
    <property type="component" value="Chromosome BRAD3257"/>
</dbReference>
<evidence type="ECO:0000313" key="3">
    <source>
        <dbReference type="EMBL" id="SPP97220.1"/>
    </source>
</evidence>
<dbReference type="Pfam" id="PF13628">
    <property type="entry name" value="DUF4142"/>
    <property type="match status" value="1"/>
</dbReference>
<dbReference type="AlphaFoldDB" id="A0A2U3Q751"/>
<dbReference type="KEGG" id="bvz:BRAD3257_6323"/>
<evidence type="ECO:0000313" key="4">
    <source>
        <dbReference type="Proteomes" id="UP000246085"/>
    </source>
</evidence>
<accession>A0A2U3Q751</accession>
<organism evidence="3 4">
    <name type="scientific">Bradyrhizobium vignae</name>
    <dbReference type="NCBI Taxonomy" id="1549949"/>
    <lineage>
        <taxon>Bacteria</taxon>
        <taxon>Pseudomonadati</taxon>
        <taxon>Pseudomonadota</taxon>
        <taxon>Alphaproteobacteria</taxon>
        <taxon>Hyphomicrobiales</taxon>
        <taxon>Nitrobacteraceae</taxon>
        <taxon>Bradyrhizobium</taxon>
    </lineage>
</organism>